<evidence type="ECO:0000256" key="1">
    <source>
        <dbReference type="ARBA" id="ARBA00008791"/>
    </source>
</evidence>
<evidence type="ECO:0000313" key="6">
    <source>
        <dbReference type="Proteomes" id="UP000298860"/>
    </source>
</evidence>
<dbReference type="GO" id="GO:0005524">
    <property type="term" value="F:ATP binding"/>
    <property type="evidence" value="ECO:0007669"/>
    <property type="project" value="UniProtKB-KW"/>
</dbReference>
<name>A0A4D4JJ28_9PSEU</name>
<feature type="domain" description="UspA" evidence="4">
    <location>
        <begin position="9"/>
        <end position="146"/>
    </location>
</feature>
<dbReference type="Proteomes" id="UP000298860">
    <property type="component" value="Unassembled WGS sequence"/>
</dbReference>
<organism evidence="5 6">
    <name type="scientific">Gandjariella thermophila</name>
    <dbReference type="NCBI Taxonomy" id="1931992"/>
    <lineage>
        <taxon>Bacteria</taxon>
        <taxon>Bacillati</taxon>
        <taxon>Actinomycetota</taxon>
        <taxon>Actinomycetes</taxon>
        <taxon>Pseudonocardiales</taxon>
        <taxon>Pseudonocardiaceae</taxon>
        <taxon>Gandjariella</taxon>
    </lineage>
</organism>
<dbReference type="OrthoDB" id="3404132at2"/>
<protein>
    <submittedName>
        <fullName evidence="5">Universal stress protein</fullName>
    </submittedName>
</protein>
<comment type="caution">
    <text evidence="5">The sequence shown here is derived from an EMBL/GenBank/DDBJ whole genome shotgun (WGS) entry which is preliminary data.</text>
</comment>
<evidence type="ECO:0000256" key="3">
    <source>
        <dbReference type="ARBA" id="ARBA00022840"/>
    </source>
</evidence>
<dbReference type="EMBL" id="BJFL01000066">
    <property type="protein sequence ID" value="GDY33907.1"/>
    <property type="molecule type" value="Genomic_DNA"/>
</dbReference>
<dbReference type="AlphaFoldDB" id="A0A4D4JJ28"/>
<dbReference type="PANTHER" id="PTHR46268">
    <property type="entry name" value="STRESS RESPONSE PROTEIN NHAX"/>
    <property type="match status" value="1"/>
</dbReference>
<evidence type="ECO:0000259" key="4">
    <source>
        <dbReference type="Pfam" id="PF00582"/>
    </source>
</evidence>
<accession>A0A4D4JJ28</accession>
<keyword evidence="6" id="KW-1185">Reference proteome</keyword>
<proteinExistence type="inferred from homology"/>
<dbReference type="RefSeq" id="WP_137816816.1">
    <property type="nucleotide sequence ID" value="NZ_BJFL01000066.1"/>
</dbReference>
<keyword evidence="2" id="KW-0547">Nucleotide-binding</keyword>
<dbReference type="InterPro" id="IPR006015">
    <property type="entry name" value="Universal_stress_UspA"/>
</dbReference>
<dbReference type="InterPro" id="IPR014729">
    <property type="entry name" value="Rossmann-like_a/b/a_fold"/>
</dbReference>
<dbReference type="Pfam" id="PF00582">
    <property type="entry name" value="Usp"/>
    <property type="match status" value="2"/>
</dbReference>
<evidence type="ECO:0000256" key="2">
    <source>
        <dbReference type="ARBA" id="ARBA00022741"/>
    </source>
</evidence>
<gene>
    <name evidence="5" type="ORF">GTS_55400</name>
</gene>
<feature type="domain" description="UspA" evidence="4">
    <location>
        <begin position="160"/>
        <end position="297"/>
    </location>
</feature>
<dbReference type="PRINTS" id="PR01438">
    <property type="entry name" value="UNVRSLSTRESS"/>
</dbReference>
<dbReference type="InterPro" id="IPR006016">
    <property type="entry name" value="UspA"/>
</dbReference>
<comment type="similarity">
    <text evidence="1">Belongs to the universal stress protein A family.</text>
</comment>
<dbReference type="PANTHER" id="PTHR46268:SF27">
    <property type="entry name" value="UNIVERSAL STRESS PROTEIN RV2623"/>
    <property type="match status" value="1"/>
</dbReference>
<evidence type="ECO:0000313" key="5">
    <source>
        <dbReference type="EMBL" id="GDY33907.1"/>
    </source>
</evidence>
<keyword evidence="3" id="KW-0067">ATP-binding</keyword>
<sequence>MTSNLAGSPIAVGIDGSRSALRAAAWAADEAARRNVPLRLLHAVMVPTFAYAGGIAPPDSFFAELDDAGRGYLAEAEAEVRRGHPNLAVECGLRHEYPAPALIDASAETGMLVLGSRGRGGFTGLLAGSTAVTLAAHGHCPVAVVRGASTDDVPPTEGSVVVGVDGSPASEAAVALAFEEASLRGAPLIAAHTWTDYTSDVDYAMARMALIDMDQVETEQEAMLAERLAGWQEKYPDVAVQRVIARDHPAHFLLEQATAAQLLVVGSRGRGGFTGLLLGSTSQALIHHAACPLLIARPDAAS</sequence>
<dbReference type="Gene3D" id="3.40.50.620">
    <property type="entry name" value="HUPs"/>
    <property type="match status" value="2"/>
</dbReference>
<dbReference type="SUPFAM" id="SSF52402">
    <property type="entry name" value="Adenine nucleotide alpha hydrolases-like"/>
    <property type="match status" value="2"/>
</dbReference>
<reference evidence="6" key="1">
    <citation type="submission" date="2019-04" db="EMBL/GenBank/DDBJ databases">
        <title>Draft genome sequence of Pseudonocardiaceae bacterium SL3-2-4.</title>
        <authorList>
            <person name="Ningsih F."/>
            <person name="Yokota A."/>
            <person name="Sakai Y."/>
            <person name="Nanatani K."/>
            <person name="Yabe S."/>
            <person name="Oetari A."/>
            <person name="Sjamsuridzal W."/>
        </authorList>
    </citation>
    <scope>NUCLEOTIDE SEQUENCE [LARGE SCALE GENOMIC DNA]</scope>
    <source>
        <strain evidence="6">SL3-2-4</strain>
    </source>
</reference>